<dbReference type="InterPro" id="IPR040409">
    <property type="entry name" value="PCS-like"/>
</dbReference>
<proteinExistence type="predicted"/>
<dbReference type="PANTHER" id="PTHR33447:SF2">
    <property type="entry name" value="GLUTATHIONE GAMMA-GLUTAMYLCYSTEINYLTRANSFERASE"/>
    <property type="match status" value="1"/>
</dbReference>
<dbReference type="RefSeq" id="WP_263570821.1">
    <property type="nucleotide sequence ID" value="NZ_JAJIRN010000003.1"/>
</dbReference>
<keyword evidence="2" id="KW-0104">Cadmium</keyword>
<feature type="region of interest" description="Disordered" evidence="5">
    <location>
        <begin position="221"/>
        <end position="241"/>
    </location>
</feature>
<keyword evidence="3" id="KW-0808">Transferase</keyword>
<dbReference type="Proteomes" id="UP001209701">
    <property type="component" value="Unassembled WGS sequence"/>
</dbReference>
<evidence type="ECO:0000313" key="8">
    <source>
        <dbReference type="Proteomes" id="UP001209701"/>
    </source>
</evidence>
<dbReference type="PROSITE" id="PS51443">
    <property type="entry name" value="PCS"/>
    <property type="match status" value="1"/>
</dbReference>
<dbReference type="EMBL" id="JAJIRN010000003">
    <property type="protein sequence ID" value="MCV2368230.1"/>
    <property type="molecule type" value="Genomic_DNA"/>
</dbReference>
<dbReference type="SUPFAM" id="SSF54001">
    <property type="entry name" value="Cysteine proteinases"/>
    <property type="match status" value="1"/>
</dbReference>
<evidence type="ECO:0000256" key="4">
    <source>
        <dbReference type="ARBA" id="ARBA00022723"/>
    </source>
</evidence>
<evidence type="ECO:0000256" key="1">
    <source>
        <dbReference type="ARBA" id="ARBA00012468"/>
    </source>
</evidence>
<evidence type="ECO:0000256" key="2">
    <source>
        <dbReference type="ARBA" id="ARBA00022539"/>
    </source>
</evidence>
<name>A0ABT2YE11_9BURK</name>
<dbReference type="EC" id="2.3.2.15" evidence="1"/>
<evidence type="ECO:0000259" key="6">
    <source>
        <dbReference type="PROSITE" id="PS51443"/>
    </source>
</evidence>
<keyword evidence="8" id="KW-1185">Reference proteome</keyword>
<dbReference type="Gene3D" id="3.90.70.30">
    <property type="entry name" value="Phytochelatin synthase, N-terminal domain"/>
    <property type="match status" value="1"/>
</dbReference>
<dbReference type="InterPro" id="IPR038765">
    <property type="entry name" value="Papain-like_cys_pep_sf"/>
</dbReference>
<dbReference type="InterPro" id="IPR038156">
    <property type="entry name" value="PCS_N_sf"/>
</dbReference>
<reference evidence="7 8" key="1">
    <citation type="submission" date="2021-11" db="EMBL/GenBank/DDBJ databases">
        <authorList>
            <person name="Liang Q."/>
            <person name="Mou H."/>
            <person name="Liu Z."/>
        </authorList>
    </citation>
    <scope>NUCLEOTIDE SEQUENCE [LARGE SCALE GENOMIC DNA]</scope>
    <source>
        <strain evidence="7 8">CHU3</strain>
    </source>
</reference>
<gene>
    <name evidence="7" type="ORF">LNV07_08995</name>
</gene>
<dbReference type="PANTHER" id="PTHR33447">
    <property type="entry name" value="GLUTATHIONE GAMMA-GLUTAMYLCYSTEINYLTRANSFERASE"/>
    <property type="match status" value="1"/>
</dbReference>
<protein>
    <recommendedName>
        <fullName evidence="1">glutathione gamma-glutamylcysteinyltransferase</fullName>
        <ecNumber evidence="1">2.3.2.15</ecNumber>
    </recommendedName>
</protein>
<dbReference type="Pfam" id="PF05023">
    <property type="entry name" value="Phytochelatin"/>
    <property type="match status" value="1"/>
</dbReference>
<accession>A0ABT2YE11</accession>
<evidence type="ECO:0000256" key="5">
    <source>
        <dbReference type="SAM" id="MobiDB-lite"/>
    </source>
</evidence>
<organism evidence="7 8">
    <name type="scientific">Roseateles oligotrophus</name>
    <dbReference type="NCBI Taxonomy" id="1769250"/>
    <lineage>
        <taxon>Bacteria</taxon>
        <taxon>Pseudomonadati</taxon>
        <taxon>Pseudomonadota</taxon>
        <taxon>Betaproteobacteria</taxon>
        <taxon>Burkholderiales</taxon>
        <taxon>Sphaerotilaceae</taxon>
        <taxon>Roseateles</taxon>
    </lineage>
</organism>
<feature type="domain" description="Peptidase C83" evidence="6">
    <location>
        <begin position="11"/>
        <end position="234"/>
    </location>
</feature>
<sequence>MPCRKSLAPDLVPEGHYRRPLPAELIALSSAAGRLLFREALLAGDMESYFPLAEQFHTQVEPSFCGISSLVMVLNALEVDPKRLWKGVWRWFSEDMADCCEQLSVIEKEGVTLDRLAEMGRCNGLLVDARHVDLDADAGIAQFRASVRQVSEQPSGVALIASYSRALLGQTGDGHFSPIGGYHAARDLVLLLDVARFKYPPHWLPLELLWRAMAAQDASTGRPRGYLHVRPEQSAEAARQS</sequence>
<keyword evidence="4" id="KW-0479">Metal-binding</keyword>
<evidence type="ECO:0000256" key="3">
    <source>
        <dbReference type="ARBA" id="ARBA00022679"/>
    </source>
</evidence>
<evidence type="ECO:0000313" key="7">
    <source>
        <dbReference type="EMBL" id="MCV2368230.1"/>
    </source>
</evidence>
<dbReference type="InterPro" id="IPR007719">
    <property type="entry name" value="PCS_N"/>
</dbReference>
<comment type="caution">
    <text evidence="7">The sequence shown here is derived from an EMBL/GenBank/DDBJ whole genome shotgun (WGS) entry which is preliminary data.</text>
</comment>